<proteinExistence type="predicted"/>
<evidence type="ECO:0000256" key="1">
    <source>
        <dbReference type="SAM" id="MobiDB-lite"/>
    </source>
</evidence>
<keyword evidence="3" id="KW-1185">Reference proteome</keyword>
<comment type="caution">
    <text evidence="2">The sequence shown here is derived from an EMBL/GenBank/DDBJ whole genome shotgun (WGS) entry which is preliminary data.</text>
</comment>
<dbReference type="Proteomes" id="UP000186817">
    <property type="component" value="Unassembled WGS sequence"/>
</dbReference>
<protein>
    <submittedName>
        <fullName evidence="2">Uncharacterized protein</fullName>
    </submittedName>
</protein>
<evidence type="ECO:0000313" key="3">
    <source>
        <dbReference type="Proteomes" id="UP000186817"/>
    </source>
</evidence>
<dbReference type="AlphaFoldDB" id="A0A1Q9DAP9"/>
<evidence type="ECO:0000313" key="2">
    <source>
        <dbReference type="EMBL" id="OLP92266.1"/>
    </source>
</evidence>
<dbReference type="OMA" id="IWTVMPS"/>
<feature type="compositionally biased region" description="Basic and acidic residues" evidence="1">
    <location>
        <begin position="72"/>
        <end position="82"/>
    </location>
</feature>
<feature type="region of interest" description="Disordered" evidence="1">
    <location>
        <begin position="62"/>
        <end position="82"/>
    </location>
</feature>
<accession>A0A1Q9DAP9</accession>
<dbReference type="OrthoDB" id="420092at2759"/>
<gene>
    <name evidence="2" type="ORF">AK812_SmicGene25937</name>
</gene>
<sequence>MLWMSHAGTACGLTDTLSPSAQTLTRALLEADLSKRLPVQGTAKHEFFEGLDVFTLYRRPRGPELPEIQPRGPKDPGGDERWNRRKFSMIWTVMPSAQDFVPPKTFGVESTATLIQETDAECFAPFGGEESDRVVPSHRVESL</sequence>
<organism evidence="2 3">
    <name type="scientific">Symbiodinium microadriaticum</name>
    <name type="common">Dinoflagellate</name>
    <name type="synonym">Zooxanthella microadriatica</name>
    <dbReference type="NCBI Taxonomy" id="2951"/>
    <lineage>
        <taxon>Eukaryota</taxon>
        <taxon>Sar</taxon>
        <taxon>Alveolata</taxon>
        <taxon>Dinophyceae</taxon>
        <taxon>Suessiales</taxon>
        <taxon>Symbiodiniaceae</taxon>
        <taxon>Symbiodinium</taxon>
    </lineage>
</organism>
<name>A0A1Q9DAP9_SYMMI</name>
<dbReference type="EMBL" id="LSRX01000629">
    <property type="protein sequence ID" value="OLP92266.1"/>
    <property type="molecule type" value="Genomic_DNA"/>
</dbReference>
<reference evidence="2 3" key="1">
    <citation type="submission" date="2016-02" db="EMBL/GenBank/DDBJ databases">
        <title>Genome analysis of coral dinoflagellate symbionts highlights evolutionary adaptations to a symbiotic lifestyle.</title>
        <authorList>
            <person name="Aranda M."/>
            <person name="Li Y."/>
            <person name="Liew Y.J."/>
            <person name="Baumgarten S."/>
            <person name="Simakov O."/>
            <person name="Wilson M."/>
            <person name="Piel J."/>
            <person name="Ashoor H."/>
            <person name="Bougouffa S."/>
            <person name="Bajic V.B."/>
            <person name="Ryu T."/>
            <person name="Ravasi T."/>
            <person name="Bayer T."/>
            <person name="Micklem G."/>
            <person name="Kim H."/>
            <person name="Bhak J."/>
            <person name="Lajeunesse T.C."/>
            <person name="Voolstra C.R."/>
        </authorList>
    </citation>
    <scope>NUCLEOTIDE SEQUENCE [LARGE SCALE GENOMIC DNA]</scope>
    <source>
        <strain evidence="2 3">CCMP2467</strain>
    </source>
</reference>